<dbReference type="EMBL" id="LR134327">
    <property type="protein sequence ID" value="VEF44135.1"/>
    <property type="molecule type" value="Genomic_DNA"/>
</dbReference>
<dbReference type="Gene3D" id="3.15.10.40">
    <property type="entry name" value="Uncharacterised protein PF07273, DUF1439"/>
    <property type="match status" value="1"/>
</dbReference>
<dbReference type="RefSeq" id="WP_005704082.1">
    <property type="nucleotide sequence ID" value="NZ_AEWB02000015.1"/>
</dbReference>
<evidence type="ECO:0000313" key="2">
    <source>
        <dbReference type="EMBL" id="VEF44135.1"/>
    </source>
</evidence>
<gene>
    <name evidence="2" type="primary">yceB</name>
    <name evidence="2" type="ORF">NCTC5906_01825</name>
</gene>
<accession>A0A448FB82</accession>
<sequence>MFQRLKGQFFTLFATFFLTFTLSSSAFALAIGETEINQLLARNNNYQSNYGIPGIASVDYKLHDFSAKIGQTAEKRLELSGIVDGLFKLPNNQFPAKLNLTFDTVPYYDPQKGAIYLRDIRILNWSGSPQQYMDQVQSLVPLLTTSVANYLSSTPIYTLDERNSRDAMIKKIAKGIRIEQGRLEVDTLENAFGN</sequence>
<dbReference type="Pfam" id="PF07273">
    <property type="entry name" value="DUF1439"/>
    <property type="match status" value="1"/>
</dbReference>
<keyword evidence="1" id="KW-0732">Signal</keyword>
<evidence type="ECO:0000313" key="3">
    <source>
        <dbReference type="Proteomes" id="UP000272690"/>
    </source>
</evidence>
<dbReference type="OrthoDB" id="5688063at2"/>
<protein>
    <submittedName>
        <fullName evidence="2">Uncharacterized lipoprotein yceB</fullName>
    </submittedName>
</protein>
<reference evidence="2 3" key="1">
    <citation type="submission" date="2018-12" db="EMBL/GenBank/DDBJ databases">
        <authorList>
            <consortium name="Pathogen Informatics"/>
        </authorList>
    </citation>
    <scope>NUCLEOTIDE SEQUENCE [LARGE SCALE GENOMIC DNA]</scope>
    <source>
        <strain evidence="2 3">NCTC5906</strain>
    </source>
</reference>
<name>A0A448FB82_AGGAP</name>
<dbReference type="AlphaFoldDB" id="A0A448FB82"/>
<feature type="signal peptide" evidence="1">
    <location>
        <begin position="1"/>
        <end position="28"/>
    </location>
</feature>
<proteinExistence type="predicted"/>
<dbReference type="InterPro" id="IPR010835">
    <property type="entry name" value="DUF1439"/>
</dbReference>
<organism evidence="2 3">
    <name type="scientific">Aggregatibacter aphrophilus ATCC 33389</name>
    <dbReference type="NCBI Taxonomy" id="985008"/>
    <lineage>
        <taxon>Bacteria</taxon>
        <taxon>Pseudomonadati</taxon>
        <taxon>Pseudomonadota</taxon>
        <taxon>Gammaproteobacteria</taxon>
        <taxon>Pasteurellales</taxon>
        <taxon>Pasteurellaceae</taxon>
        <taxon>Aggregatibacter</taxon>
    </lineage>
</organism>
<keyword evidence="2" id="KW-0449">Lipoprotein</keyword>
<dbReference type="Proteomes" id="UP000272690">
    <property type="component" value="Chromosome"/>
</dbReference>
<feature type="chain" id="PRO_5018983611" evidence="1">
    <location>
        <begin position="29"/>
        <end position="194"/>
    </location>
</feature>
<evidence type="ECO:0000256" key="1">
    <source>
        <dbReference type="SAM" id="SignalP"/>
    </source>
</evidence>
<dbReference type="GeneID" id="49636223"/>